<dbReference type="InterPro" id="IPR004046">
    <property type="entry name" value="GST_C"/>
</dbReference>
<dbReference type="InterPro" id="IPR040079">
    <property type="entry name" value="Glutathione_S-Trfase"/>
</dbReference>
<dbReference type="OrthoDB" id="202840at2759"/>
<proteinExistence type="inferred from homology"/>
<dbReference type="GO" id="GO:0006749">
    <property type="term" value="P:glutathione metabolic process"/>
    <property type="evidence" value="ECO:0007669"/>
    <property type="project" value="TreeGrafter"/>
</dbReference>
<organism evidence="5 6">
    <name type="scientific">Cetraspora pellucida</name>
    <dbReference type="NCBI Taxonomy" id="1433469"/>
    <lineage>
        <taxon>Eukaryota</taxon>
        <taxon>Fungi</taxon>
        <taxon>Fungi incertae sedis</taxon>
        <taxon>Mucoromycota</taxon>
        <taxon>Glomeromycotina</taxon>
        <taxon>Glomeromycetes</taxon>
        <taxon>Diversisporales</taxon>
        <taxon>Gigasporaceae</taxon>
        <taxon>Cetraspora</taxon>
    </lineage>
</organism>
<feature type="compositionally biased region" description="Polar residues" evidence="2">
    <location>
        <begin position="208"/>
        <end position="226"/>
    </location>
</feature>
<protein>
    <submittedName>
        <fullName evidence="5">16183_t:CDS:1</fullName>
    </submittedName>
</protein>
<dbReference type="PANTHER" id="PTHR42673:SF4">
    <property type="entry name" value="MALEYLACETOACETATE ISOMERASE"/>
    <property type="match status" value="1"/>
</dbReference>
<dbReference type="SFLD" id="SFLDS00019">
    <property type="entry name" value="Glutathione_Transferase_(cytos"/>
    <property type="match status" value="1"/>
</dbReference>
<dbReference type="Pfam" id="PF14497">
    <property type="entry name" value="GST_C_3"/>
    <property type="match status" value="1"/>
</dbReference>
<dbReference type="PANTHER" id="PTHR42673">
    <property type="entry name" value="MALEYLACETOACETATE ISOMERASE"/>
    <property type="match status" value="1"/>
</dbReference>
<evidence type="ECO:0000256" key="1">
    <source>
        <dbReference type="ARBA" id="ARBA00010007"/>
    </source>
</evidence>
<gene>
    <name evidence="5" type="ORF">CPELLU_LOCUS13730</name>
</gene>
<feature type="domain" description="GST C-terminal" evidence="4">
    <location>
        <begin position="90"/>
        <end position="212"/>
    </location>
</feature>
<evidence type="ECO:0000313" key="6">
    <source>
        <dbReference type="Proteomes" id="UP000789759"/>
    </source>
</evidence>
<dbReference type="InterPro" id="IPR034333">
    <property type="entry name" value="GST_Zeta_N"/>
</dbReference>
<dbReference type="Pfam" id="PF13417">
    <property type="entry name" value="GST_N_3"/>
    <property type="match status" value="1"/>
</dbReference>
<dbReference type="InterPro" id="IPR034330">
    <property type="entry name" value="GST_Zeta_C"/>
</dbReference>
<dbReference type="CDD" id="cd03042">
    <property type="entry name" value="GST_N_Zeta"/>
    <property type="match status" value="1"/>
</dbReference>
<evidence type="ECO:0000259" key="4">
    <source>
        <dbReference type="PROSITE" id="PS50405"/>
    </source>
</evidence>
<comment type="caution">
    <text evidence="5">The sequence shown here is derived from an EMBL/GenBank/DDBJ whole genome shotgun (WGS) entry which is preliminary data.</text>
</comment>
<reference evidence="5" key="1">
    <citation type="submission" date="2021-06" db="EMBL/GenBank/DDBJ databases">
        <authorList>
            <person name="Kallberg Y."/>
            <person name="Tangrot J."/>
            <person name="Rosling A."/>
        </authorList>
    </citation>
    <scope>NUCLEOTIDE SEQUENCE</scope>
    <source>
        <strain evidence="5">FL966</strain>
    </source>
</reference>
<dbReference type="GO" id="GO:0006559">
    <property type="term" value="P:L-phenylalanine catabolic process"/>
    <property type="evidence" value="ECO:0007669"/>
    <property type="project" value="TreeGrafter"/>
</dbReference>
<dbReference type="FunFam" id="1.20.1050.10:FF:000010">
    <property type="entry name" value="Maleylacetoacetate isomerase isoform 1"/>
    <property type="match status" value="1"/>
</dbReference>
<dbReference type="Proteomes" id="UP000789759">
    <property type="component" value="Unassembled WGS sequence"/>
</dbReference>
<feature type="compositionally biased region" description="Basic and acidic residues" evidence="2">
    <location>
        <begin position="244"/>
        <end position="253"/>
    </location>
</feature>
<dbReference type="InterPro" id="IPR010987">
    <property type="entry name" value="Glutathione-S-Trfase_C-like"/>
</dbReference>
<evidence type="ECO:0000259" key="3">
    <source>
        <dbReference type="PROSITE" id="PS50404"/>
    </source>
</evidence>
<dbReference type="GO" id="GO:0005739">
    <property type="term" value="C:mitochondrion"/>
    <property type="evidence" value="ECO:0007669"/>
    <property type="project" value="TreeGrafter"/>
</dbReference>
<keyword evidence="6" id="KW-1185">Reference proteome</keyword>
<dbReference type="EMBL" id="CAJVQA010015050">
    <property type="protein sequence ID" value="CAG8734835.1"/>
    <property type="molecule type" value="Genomic_DNA"/>
</dbReference>
<name>A0A9N9IFJ2_9GLOM</name>
<dbReference type="SFLD" id="SFLDG00358">
    <property type="entry name" value="Main_(cytGST)"/>
    <property type="match status" value="1"/>
</dbReference>
<dbReference type="PROSITE" id="PS50404">
    <property type="entry name" value="GST_NTER"/>
    <property type="match status" value="1"/>
</dbReference>
<dbReference type="NCBIfam" id="TIGR01262">
    <property type="entry name" value="maiA"/>
    <property type="match status" value="1"/>
</dbReference>
<evidence type="ECO:0000256" key="2">
    <source>
        <dbReference type="SAM" id="MobiDB-lite"/>
    </source>
</evidence>
<comment type="similarity">
    <text evidence="1">Belongs to the GST superfamily. Zeta family.</text>
</comment>
<dbReference type="InterPro" id="IPR036282">
    <property type="entry name" value="Glutathione-S-Trfase_C_sf"/>
</dbReference>
<evidence type="ECO:0000313" key="5">
    <source>
        <dbReference type="EMBL" id="CAG8734835.1"/>
    </source>
</evidence>
<dbReference type="SUPFAM" id="SSF47616">
    <property type="entry name" value="GST C-terminal domain-like"/>
    <property type="match status" value="1"/>
</dbReference>
<dbReference type="InterPro" id="IPR036249">
    <property type="entry name" value="Thioredoxin-like_sf"/>
</dbReference>
<dbReference type="Gene3D" id="1.20.1050.10">
    <property type="match status" value="1"/>
</dbReference>
<feature type="domain" description="GST N-terminal" evidence="3">
    <location>
        <begin position="4"/>
        <end position="85"/>
    </location>
</feature>
<accession>A0A9N9IFJ2</accession>
<dbReference type="InterPro" id="IPR005955">
    <property type="entry name" value="GST_Zeta"/>
</dbReference>
<dbReference type="PROSITE" id="PS50405">
    <property type="entry name" value="GST_CTER"/>
    <property type="match status" value="1"/>
</dbReference>
<dbReference type="GO" id="GO:0004364">
    <property type="term" value="F:glutathione transferase activity"/>
    <property type="evidence" value="ECO:0007669"/>
    <property type="project" value="TreeGrafter"/>
</dbReference>
<sequence length="253" mass="28704">MSSEKPILYTYYRSSCAWRVRTCLNWKGIDCEYCFVSILKEEQKEEKYSDMNPYKLVPTLKIDGIVLTQSVAIIEYLEETRPEKPLLPKDPHKRALVRSLVQAIAGDIQPLQNLRILLNIESLGGDKKEWAKSCISNGFEGVEKQLAKTSGKFCVGDEVTLADICLLPQVYNANRYEIDMTKFPLIQRIANDLSELEAFKKAHPDNQADCNSESNTSSPNHPQPTYENIIRDESLKKIAPRPPEGGRGDRLLV</sequence>
<feature type="region of interest" description="Disordered" evidence="2">
    <location>
        <begin position="205"/>
        <end position="253"/>
    </location>
</feature>
<dbReference type="GO" id="GO:0016034">
    <property type="term" value="F:maleylacetoacetate isomerase activity"/>
    <property type="evidence" value="ECO:0007669"/>
    <property type="project" value="TreeGrafter"/>
</dbReference>
<dbReference type="AlphaFoldDB" id="A0A9N9IFJ2"/>
<dbReference type="InterPro" id="IPR004045">
    <property type="entry name" value="Glutathione_S-Trfase_N"/>
</dbReference>
<dbReference type="CDD" id="cd03191">
    <property type="entry name" value="GST_C_Zeta"/>
    <property type="match status" value="1"/>
</dbReference>
<dbReference type="SUPFAM" id="SSF52833">
    <property type="entry name" value="Thioredoxin-like"/>
    <property type="match status" value="1"/>
</dbReference>
<dbReference type="Gene3D" id="3.40.30.10">
    <property type="entry name" value="Glutaredoxin"/>
    <property type="match status" value="1"/>
</dbReference>